<organism evidence="1 2">
    <name type="scientific">Trifolium medium</name>
    <dbReference type="NCBI Taxonomy" id="97028"/>
    <lineage>
        <taxon>Eukaryota</taxon>
        <taxon>Viridiplantae</taxon>
        <taxon>Streptophyta</taxon>
        <taxon>Embryophyta</taxon>
        <taxon>Tracheophyta</taxon>
        <taxon>Spermatophyta</taxon>
        <taxon>Magnoliopsida</taxon>
        <taxon>eudicotyledons</taxon>
        <taxon>Gunneridae</taxon>
        <taxon>Pentapetalae</taxon>
        <taxon>rosids</taxon>
        <taxon>fabids</taxon>
        <taxon>Fabales</taxon>
        <taxon>Fabaceae</taxon>
        <taxon>Papilionoideae</taxon>
        <taxon>50 kb inversion clade</taxon>
        <taxon>NPAAA clade</taxon>
        <taxon>Hologalegina</taxon>
        <taxon>IRL clade</taxon>
        <taxon>Trifolieae</taxon>
        <taxon>Trifolium</taxon>
    </lineage>
</organism>
<sequence length="29" mass="3154">MAHLIHFNTSNKLGAAMTAVISAQQEKLK</sequence>
<name>A0A392UDQ5_9FABA</name>
<dbReference type="Proteomes" id="UP000265520">
    <property type="component" value="Unassembled WGS sequence"/>
</dbReference>
<keyword evidence="2" id="KW-1185">Reference proteome</keyword>
<feature type="non-terminal residue" evidence="1">
    <location>
        <position position="29"/>
    </location>
</feature>
<accession>A0A392UDQ5</accession>
<dbReference type="AlphaFoldDB" id="A0A392UDQ5"/>
<evidence type="ECO:0000313" key="2">
    <source>
        <dbReference type="Proteomes" id="UP000265520"/>
    </source>
</evidence>
<evidence type="ECO:0000313" key="1">
    <source>
        <dbReference type="EMBL" id="MCI70844.1"/>
    </source>
</evidence>
<dbReference type="EMBL" id="LXQA010784031">
    <property type="protein sequence ID" value="MCI70844.1"/>
    <property type="molecule type" value="Genomic_DNA"/>
</dbReference>
<comment type="caution">
    <text evidence="1">The sequence shown here is derived from an EMBL/GenBank/DDBJ whole genome shotgun (WGS) entry which is preliminary data.</text>
</comment>
<protein>
    <submittedName>
        <fullName evidence="1">Uncharacterized protein</fullName>
    </submittedName>
</protein>
<proteinExistence type="predicted"/>
<reference evidence="1 2" key="1">
    <citation type="journal article" date="2018" name="Front. Plant Sci.">
        <title>Red Clover (Trifolium pratense) and Zigzag Clover (T. medium) - A Picture of Genomic Similarities and Differences.</title>
        <authorList>
            <person name="Dluhosova J."/>
            <person name="Istvanek J."/>
            <person name="Nedelnik J."/>
            <person name="Repkova J."/>
        </authorList>
    </citation>
    <scope>NUCLEOTIDE SEQUENCE [LARGE SCALE GENOMIC DNA]</scope>
    <source>
        <strain evidence="2">cv. 10/8</strain>
        <tissue evidence="1">Leaf</tissue>
    </source>
</reference>